<evidence type="ECO:0000256" key="11">
    <source>
        <dbReference type="ARBA" id="ARBA00048179"/>
    </source>
</evidence>
<evidence type="ECO:0000256" key="8">
    <source>
        <dbReference type="ARBA" id="ARBA00022977"/>
    </source>
</evidence>
<comment type="similarity">
    <text evidence="3">Belongs to the NMT1/THI5 family.</text>
</comment>
<dbReference type="Gene3D" id="3.40.190.10">
    <property type="entry name" value="Periplasmic binding protein-like II"/>
    <property type="match status" value="2"/>
</dbReference>
<evidence type="ECO:0000256" key="6">
    <source>
        <dbReference type="ARBA" id="ARBA00022723"/>
    </source>
</evidence>
<evidence type="ECO:0000256" key="3">
    <source>
        <dbReference type="ARBA" id="ARBA00009406"/>
    </source>
</evidence>
<gene>
    <name evidence="14" type="ORF">BXT84_10610</name>
</gene>
<evidence type="ECO:0000259" key="13">
    <source>
        <dbReference type="Pfam" id="PF09084"/>
    </source>
</evidence>
<organism evidence="14 15">
    <name type="scientific">Sulfobacillus thermotolerans</name>
    <dbReference type="NCBI Taxonomy" id="338644"/>
    <lineage>
        <taxon>Bacteria</taxon>
        <taxon>Bacillati</taxon>
        <taxon>Bacillota</taxon>
        <taxon>Clostridia</taxon>
        <taxon>Eubacteriales</taxon>
        <taxon>Clostridiales Family XVII. Incertae Sedis</taxon>
        <taxon>Sulfobacillus</taxon>
    </lineage>
</organism>
<evidence type="ECO:0000256" key="4">
    <source>
        <dbReference type="ARBA" id="ARBA00011738"/>
    </source>
</evidence>
<comment type="catalytic activity">
    <reaction evidence="11">
        <text>N(6)-(pyridoxal phosphate)-L-lysyl-[4-amino-5-hydroxymethyl-2-methylpyrimidine phosphate synthase] + L-histidyl-[4-amino-5-hydroxymethyl-2-methylpyrimidine phosphate synthase] + 2 Fe(3+) + 4 H2O = L-lysyl-[4-amino-5-hydroxymethyl-2-methylpyrimidine phosphate synthase] + (2S)-2-amino-5-hydroxy-4-oxopentanoyl-[4-amino-5-hydroxymethyl-2-methylpyrimidine phosphate synthase] + 4-amino-2-methyl-5-(phosphooxymethyl)pyrimidine + 3-oxopropanoate + 2 Fe(2+) + 2 H(+)</text>
        <dbReference type="Rhea" id="RHEA:65756"/>
        <dbReference type="Rhea" id="RHEA-COMP:16892"/>
        <dbReference type="Rhea" id="RHEA-COMP:16893"/>
        <dbReference type="Rhea" id="RHEA-COMP:16894"/>
        <dbReference type="Rhea" id="RHEA-COMP:16895"/>
        <dbReference type="ChEBI" id="CHEBI:15377"/>
        <dbReference type="ChEBI" id="CHEBI:15378"/>
        <dbReference type="ChEBI" id="CHEBI:29033"/>
        <dbReference type="ChEBI" id="CHEBI:29034"/>
        <dbReference type="ChEBI" id="CHEBI:29969"/>
        <dbReference type="ChEBI" id="CHEBI:29979"/>
        <dbReference type="ChEBI" id="CHEBI:33190"/>
        <dbReference type="ChEBI" id="CHEBI:58354"/>
        <dbReference type="ChEBI" id="CHEBI:143915"/>
        <dbReference type="ChEBI" id="CHEBI:157692"/>
    </reaction>
    <physiologicalReaction direction="left-to-right" evidence="11">
        <dbReference type="Rhea" id="RHEA:65757"/>
    </physiologicalReaction>
</comment>
<proteinExistence type="inferred from homology"/>
<dbReference type="InterPro" id="IPR015168">
    <property type="entry name" value="SsuA/THI5"/>
</dbReference>
<evidence type="ECO:0000256" key="7">
    <source>
        <dbReference type="ARBA" id="ARBA00022898"/>
    </source>
</evidence>
<evidence type="ECO:0000313" key="14">
    <source>
        <dbReference type="EMBL" id="AUW94333.1"/>
    </source>
</evidence>
<keyword evidence="8" id="KW-0784">Thiamine biosynthesis</keyword>
<dbReference type="EMBL" id="CP019454">
    <property type="protein sequence ID" value="AUW94333.1"/>
    <property type="molecule type" value="Genomic_DNA"/>
</dbReference>
<keyword evidence="7" id="KW-0663">Pyridoxal phosphate</keyword>
<dbReference type="PANTHER" id="PTHR31528:SF1">
    <property type="entry name" value="4-AMINO-5-HYDROXYMETHYL-2-METHYLPYRIMIDINE PHOSPHATE SYNTHASE THI11-RELATED"/>
    <property type="match status" value="1"/>
</dbReference>
<evidence type="ECO:0000256" key="2">
    <source>
        <dbReference type="ARBA" id="ARBA00004948"/>
    </source>
</evidence>
<keyword evidence="9" id="KW-0408">Iron</keyword>
<evidence type="ECO:0000256" key="9">
    <source>
        <dbReference type="ARBA" id="ARBA00023004"/>
    </source>
</evidence>
<comment type="function">
    <text evidence="1">Responsible for the formation of the pyrimidine heterocycle in the thiamine biosynthesis pathway. Catalyzes the formation of hydroxymethylpyrimidine phosphate (HMP-P) from histidine and pyridoxal phosphate (PLP). The protein uses PLP and the active site histidine to form HMP-P, generating an inactive enzyme. The enzyme can only undergo a single turnover, which suggests it is a suicide enzyme.</text>
</comment>
<comment type="pathway">
    <text evidence="2">Cofactor biosynthesis; thiamine diphosphate biosynthesis.</text>
</comment>
<accession>A0ABM6RSQ5</accession>
<dbReference type="Proteomes" id="UP000325292">
    <property type="component" value="Chromosome"/>
</dbReference>
<evidence type="ECO:0000256" key="1">
    <source>
        <dbReference type="ARBA" id="ARBA00003469"/>
    </source>
</evidence>
<feature type="domain" description="SsuA/THI5-like" evidence="13">
    <location>
        <begin position="42"/>
        <end position="243"/>
    </location>
</feature>
<protein>
    <recommendedName>
        <fullName evidence="10">Thiamine pyrimidine synthase</fullName>
    </recommendedName>
</protein>
<feature type="signal peptide" evidence="12">
    <location>
        <begin position="1"/>
        <end position="20"/>
    </location>
</feature>
<name>A0ABM6RSQ5_9FIRM</name>
<evidence type="ECO:0000256" key="12">
    <source>
        <dbReference type="SAM" id="SignalP"/>
    </source>
</evidence>
<comment type="subunit">
    <text evidence="4">Homodimer.</text>
</comment>
<dbReference type="Pfam" id="PF09084">
    <property type="entry name" value="NMT1"/>
    <property type="match status" value="1"/>
</dbReference>
<dbReference type="InterPro" id="IPR027939">
    <property type="entry name" value="NMT1/THI5"/>
</dbReference>
<sequence length="318" mass="33632">MGLLGATVLLSGCGASSAKAGASASAGTKVVIAQAFQSLLYLPLYVAMDKGYFASEGLQVSKVTSNSGANAVASVISGSAQFSLQDPMIATLSDIKGASVVPVAAVVNGVPVWIVGHQRGAFSNLAGQNIATAIPPSTSTYLLQRALKQKHMKANLEFVELGTEAAPVLAGKAQYGVVYEPTVEEAVAQGLKVVYSFAHQYQSDYAFSSIDTSRAFIAKHPRVVQEFVDGIDKSLQYIAQHPQGTIQIAIKEFPTLPPSVVKAGVLRMIRDKVYATSPVITPSEFHNALQLQEFLGNIRPGQVSYADIVNTKFARNAK</sequence>
<evidence type="ECO:0000313" key="15">
    <source>
        <dbReference type="Proteomes" id="UP000325292"/>
    </source>
</evidence>
<dbReference type="PANTHER" id="PTHR31528">
    <property type="entry name" value="4-AMINO-5-HYDROXYMETHYL-2-METHYLPYRIMIDINE PHOSPHATE SYNTHASE THI11-RELATED"/>
    <property type="match status" value="1"/>
</dbReference>
<keyword evidence="15" id="KW-1185">Reference proteome</keyword>
<reference evidence="14 15" key="1">
    <citation type="journal article" date="2019" name="Sci. Rep.">
        <title>Sulfobacillus thermotolerans: new insights into resistance and metabolic capacities of acidophilic chemolithotrophs.</title>
        <authorList>
            <person name="Panyushkina A.E."/>
            <person name="Babenko V.V."/>
            <person name="Nikitina A.S."/>
            <person name="Selezneva O.V."/>
            <person name="Tsaplina I.A."/>
            <person name="Letarova M.A."/>
            <person name="Kostryukova E.S."/>
            <person name="Letarov A.V."/>
        </authorList>
    </citation>
    <scope>NUCLEOTIDE SEQUENCE [LARGE SCALE GENOMIC DNA]</scope>
    <source>
        <strain evidence="14 15">Kr1</strain>
    </source>
</reference>
<dbReference type="SUPFAM" id="SSF53850">
    <property type="entry name" value="Periplasmic binding protein-like II"/>
    <property type="match status" value="1"/>
</dbReference>
<evidence type="ECO:0000256" key="5">
    <source>
        <dbReference type="ARBA" id="ARBA00022679"/>
    </source>
</evidence>
<keyword evidence="12" id="KW-0732">Signal</keyword>
<keyword evidence="5" id="KW-0808">Transferase</keyword>
<keyword evidence="6" id="KW-0479">Metal-binding</keyword>
<feature type="chain" id="PRO_5045625758" description="Thiamine pyrimidine synthase" evidence="12">
    <location>
        <begin position="21"/>
        <end position="318"/>
    </location>
</feature>
<evidence type="ECO:0000256" key="10">
    <source>
        <dbReference type="ARBA" id="ARBA00033171"/>
    </source>
</evidence>